<dbReference type="EMBL" id="PHRB01000001">
    <property type="protein sequence ID" value="PJO67993.1"/>
    <property type="molecule type" value="Genomic_DNA"/>
</dbReference>
<dbReference type="InterPro" id="IPR009495">
    <property type="entry name" value="NrsF"/>
</dbReference>
<reference evidence="2 3" key="1">
    <citation type="submission" date="2017-11" db="EMBL/GenBank/DDBJ databases">
        <title>Molecular characterization of Burkholderia pseudomallei and closely related isolates from Vietnam.</title>
        <authorList>
            <person name="Ustinov D.V."/>
            <person name="Antonov A.S."/>
            <person name="Avdusheva E.F."/>
            <person name="Shpak I.M."/>
            <person name="Zakharova I.B."/>
            <person name="Thi L.A."/>
            <person name="Teteryatnikova N."/>
            <person name="Lopasteyskaya Y.A."/>
            <person name="Kuzyutina J.A."/>
            <person name="Ngo T.N."/>
            <person name="Victorov D.V."/>
        </authorList>
    </citation>
    <scope>NUCLEOTIDE SEQUENCE [LARGE SCALE GENOMIC DNA]</scope>
    <source>
        <strain evidence="2 3">V1512</strain>
    </source>
</reference>
<feature type="transmembrane region" description="Helical" evidence="1">
    <location>
        <begin position="49"/>
        <end position="70"/>
    </location>
</feature>
<evidence type="ECO:0000313" key="3">
    <source>
        <dbReference type="Proteomes" id="UP000231878"/>
    </source>
</evidence>
<protein>
    <submittedName>
        <fullName evidence="2">DUF1109 domain-containing protein</fullName>
    </submittedName>
</protein>
<gene>
    <name evidence="2" type="ORF">CWD88_01610</name>
</gene>
<name>A0AAX0UIY6_BURPE</name>
<accession>A0AAX0UIY6</accession>
<keyword evidence="1" id="KW-1133">Transmembrane helix</keyword>
<proteinExistence type="predicted"/>
<dbReference type="Pfam" id="PF06532">
    <property type="entry name" value="NrsF"/>
    <property type="match status" value="1"/>
</dbReference>
<sequence length="236" mass="25376">MSPWRSNTPPCRSATLPVLRIFAMETRDLVTWLATDLTPVDPGAVLQRLYHALLVGFAGSTALLVALYGIRSDMPQLTLTTMFWVRFAFPLAVVFSATRLAERLGRPGARLCSVGLATALPVAAMLLATGGVLIATPPGYRLQLVLGTTWRTTVVDIVLLSLPPLAAALHAMKQLAPTRLVLAGAGAGLLAGAQALVVYSLYCAEMSMPFWGVWYMLSLMLTVALGAMLAPIWLRW</sequence>
<keyword evidence="1" id="KW-0812">Transmembrane</keyword>
<organism evidence="2 3">
    <name type="scientific">Burkholderia pseudomallei</name>
    <name type="common">Pseudomonas pseudomallei</name>
    <dbReference type="NCBI Taxonomy" id="28450"/>
    <lineage>
        <taxon>Bacteria</taxon>
        <taxon>Pseudomonadati</taxon>
        <taxon>Pseudomonadota</taxon>
        <taxon>Betaproteobacteria</taxon>
        <taxon>Burkholderiales</taxon>
        <taxon>Burkholderiaceae</taxon>
        <taxon>Burkholderia</taxon>
        <taxon>pseudomallei group</taxon>
    </lineage>
</organism>
<feature type="transmembrane region" description="Helical" evidence="1">
    <location>
        <begin position="148"/>
        <end position="168"/>
    </location>
</feature>
<feature type="transmembrane region" description="Helical" evidence="1">
    <location>
        <begin position="180"/>
        <end position="202"/>
    </location>
</feature>
<feature type="transmembrane region" description="Helical" evidence="1">
    <location>
        <begin position="113"/>
        <end position="136"/>
    </location>
</feature>
<dbReference type="AlphaFoldDB" id="A0AAX0UIY6"/>
<feature type="transmembrane region" description="Helical" evidence="1">
    <location>
        <begin position="82"/>
        <end position="101"/>
    </location>
</feature>
<evidence type="ECO:0000313" key="2">
    <source>
        <dbReference type="EMBL" id="PJO67993.1"/>
    </source>
</evidence>
<comment type="caution">
    <text evidence="2">The sequence shown here is derived from an EMBL/GenBank/DDBJ whole genome shotgun (WGS) entry which is preliminary data.</text>
</comment>
<feature type="transmembrane region" description="Helical" evidence="1">
    <location>
        <begin position="214"/>
        <end position="234"/>
    </location>
</feature>
<evidence type="ECO:0000256" key="1">
    <source>
        <dbReference type="SAM" id="Phobius"/>
    </source>
</evidence>
<dbReference type="Proteomes" id="UP000231878">
    <property type="component" value="Unassembled WGS sequence"/>
</dbReference>
<keyword evidence="1" id="KW-0472">Membrane</keyword>